<organism evidence="3 4">
    <name type="scientific">Tumebacillus amylolyticus</name>
    <dbReference type="NCBI Taxonomy" id="2801339"/>
    <lineage>
        <taxon>Bacteria</taxon>
        <taxon>Bacillati</taxon>
        <taxon>Bacillota</taxon>
        <taxon>Bacilli</taxon>
        <taxon>Bacillales</taxon>
        <taxon>Alicyclobacillaceae</taxon>
        <taxon>Tumebacillus</taxon>
    </lineage>
</organism>
<keyword evidence="2" id="KW-0472">Membrane</keyword>
<feature type="transmembrane region" description="Helical" evidence="2">
    <location>
        <begin position="59"/>
        <end position="80"/>
    </location>
</feature>
<comment type="caution">
    <text evidence="3">The sequence shown here is derived from an EMBL/GenBank/DDBJ whole genome shotgun (WGS) entry which is preliminary data.</text>
</comment>
<sequence length="167" mass="19758">MALIFMEGVAILLFWRFIDKNRLREWFPLVLTGVFLRFLYQFFLIDWMGIWVIPGPPWAQLWAPISADLTIWPVLTLFYLQAMPQKKWRMWYSMAFVLGSVLYLKLLAALQIVTTKPPWNFGIGLCVQSFFYSILYGFWRWLSPEGARGGTKDDRRQNPELPKSPRD</sequence>
<feature type="transmembrane region" description="Helical" evidence="2">
    <location>
        <begin position="119"/>
        <end position="139"/>
    </location>
</feature>
<evidence type="ECO:0000256" key="1">
    <source>
        <dbReference type="SAM" id="MobiDB-lite"/>
    </source>
</evidence>
<accession>A0ABS1JAV3</accession>
<dbReference type="EMBL" id="JAEQNB010000003">
    <property type="protein sequence ID" value="MBL0387406.1"/>
    <property type="molecule type" value="Genomic_DNA"/>
</dbReference>
<evidence type="ECO:0000256" key="2">
    <source>
        <dbReference type="SAM" id="Phobius"/>
    </source>
</evidence>
<keyword evidence="4" id="KW-1185">Reference proteome</keyword>
<feature type="transmembrane region" description="Helical" evidence="2">
    <location>
        <begin position="92"/>
        <end position="113"/>
    </location>
</feature>
<evidence type="ECO:0000313" key="4">
    <source>
        <dbReference type="Proteomes" id="UP000602284"/>
    </source>
</evidence>
<gene>
    <name evidence="3" type="ORF">JJB07_12155</name>
</gene>
<evidence type="ECO:0000313" key="3">
    <source>
        <dbReference type="EMBL" id="MBL0387406.1"/>
    </source>
</evidence>
<keyword evidence="2" id="KW-0812">Transmembrane</keyword>
<feature type="compositionally biased region" description="Basic and acidic residues" evidence="1">
    <location>
        <begin position="150"/>
        <end position="167"/>
    </location>
</feature>
<feature type="region of interest" description="Disordered" evidence="1">
    <location>
        <begin position="147"/>
        <end position="167"/>
    </location>
</feature>
<reference evidence="3 4" key="1">
    <citation type="submission" date="2021-01" db="EMBL/GenBank/DDBJ databases">
        <title>Tumebacillus sp. strain ITR2 16S ribosomal RNA gene Genome sequencing and assembly.</title>
        <authorList>
            <person name="Kang M."/>
        </authorList>
    </citation>
    <scope>NUCLEOTIDE SEQUENCE [LARGE SCALE GENOMIC DNA]</scope>
    <source>
        <strain evidence="3 4">ITR2</strain>
    </source>
</reference>
<dbReference type="RefSeq" id="WP_201635359.1">
    <property type="nucleotide sequence ID" value="NZ_JAEQNB010000003.1"/>
</dbReference>
<keyword evidence="2" id="KW-1133">Transmembrane helix</keyword>
<feature type="transmembrane region" description="Helical" evidence="2">
    <location>
        <begin position="26"/>
        <end position="53"/>
    </location>
</feature>
<protein>
    <submittedName>
        <fullName evidence="3">Uncharacterized protein</fullName>
    </submittedName>
</protein>
<dbReference type="Proteomes" id="UP000602284">
    <property type="component" value="Unassembled WGS sequence"/>
</dbReference>
<proteinExistence type="predicted"/>
<name>A0ABS1JAV3_9BACL</name>